<feature type="repeat" description="ANK" evidence="2">
    <location>
        <begin position="691"/>
        <end position="723"/>
    </location>
</feature>
<dbReference type="InterPro" id="IPR002110">
    <property type="entry name" value="Ankyrin_rpt"/>
</dbReference>
<feature type="repeat" description="ANK" evidence="2">
    <location>
        <begin position="721"/>
        <end position="753"/>
    </location>
</feature>
<name>A0AAV9V1W6_9PEZI</name>
<feature type="repeat" description="ANK" evidence="2">
    <location>
        <begin position="633"/>
        <end position="665"/>
    </location>
</feature>
<dbReference type="AlphaFoldDB" id="A0AAV9V1W6"/>
<dbReference type="Proteomes" id="UP001373714">
    <property type="component" value="Unassembled WGS sequence"/>
</dbReference>
<dbReference type="Pfam" id="PF24883">
    <property type="entry name" value="NPHP3_N"/>
    <property type="match status" value="1"/>
</dbReference>
<dbReference type="PROSITE" id="PS50297">
    <property type="entry name" value="ANK_REP_REGION"/>
    <property type="match status" value="5"/>
</dbReference>
<keyword evidence="2" id="KW-0040">ANK repeat</keyword>
<feature type="repeat" description="ANK" evidence="2">
    <location>
        <begin position="781"/>
        <end position="813"/>
    </location>
</feature>
<evidence type="ECO:0000313" key="4">
    <source>
        <dbReference type="EMBL" id="KAK6353811.1"/>
    </source>
</evidence>
<proteinExistence type="predicted"/>
<comment type="caution">
    <text evidence="4">The sequence shown here is derived from an EMBL/GenBank/DDBJ whole genome shotgun (WGS) entry which is preliminary data.</text>
</comment>
<dbReference type="SMART" id="SM00248">
    <property type="entry name" value="ANK"/>
    <property type="match status" value="14"/>
</dbReference>
<dbReference type="PANTHER" id="PTHR46224">
    <property type="entry name" value="ANKYRIN REPEAT FAMILY PROTEIN"/>
    <property type="match status" value="1"/>
</dbReference>
<dbReference type="SUPFAM" id="SSF48403">
    <property type="entry name" value="Ankyrin repeat"/>
    <property type="match status" value="2"/>
</dbReference>
<organism evidence="4 5">
    <name type="scientific">Orbilia blumenaviensis</name>
    <dbReference type="NCBI Taxonomy" id="1796055"/>
    <lineage>
        <taxon>Eukaryota</taxon>
        <taxon>Fungi</taxon>
        <taxon>Dikarya</taxon>
        <taxon>Ascomycota</taxon>
        <taxon>Pezizomycotina</taxon>
        <taxon>Orbiliomycetes</taxon>
        <taxon>Orbiliales</taxon>
        <taxon>Orbiliaceae</taxon>
        <taxon>Orbilia</taxon>
    </lineage>
</organism>
<keyword evidence="1" id="KW-0677">Repeat</keyword>
<keyword evidence="5" id="KW-1185">Reference proteome</keyword>
<feature type="repeat" description="ANK" evidence="2">
    <location>
        <begin position="751"/>
        <end position="783"/>
    </location>
</feature>
<dbReference type="EMBL" id="JAVHNS010000005">
    <property type="protein sequence ID" value="KAK6353811.1"/>
    <property type="molecule type" value="Genomic_DNA"/>
</dbReference>
<reference evidence="4 5" key="1">
    <citation type="submission" date="2019-10" db="EMBL/GenBank/DDBJ databases">
        <authorList>
            <person name="Palmer J.M."/>
        </authorList>
    </citation>
    <scope>NUCLEOTIDE SEQUENCE [LARGE SCALE GENOMIC DNA]</scope>
    <source>
        <strain evidence="4 5">TWF730</strain>
    </source>
</reference>
<protein>
    <recommendedName>
        <fullName evidence="3">NACHT domain-containing protein</fullName>
    </recommendedName>
</protein>
<evidence type="ECO:0000259" key="3">
    <source>
        <dbReference type="PROSITE" id="PS50837"/>
    </source>
</evidence>
<dbReference type="InterPro" id="IPR056884">
    <property type="entry name" value="NPHP3-like_N"/>
</dbReference>
<dbReference type="Pfam" id="PF12796">
    <property type="entry name" value="Ank_2"/>
    <property type="match status" value="3"/>
</dbReference>
<dbReference type="InterPro" id="IPR051616">
    <property type="entry name" value="Cul2-RING_E3_ligase_SR"/>
</dbReference>
<dbReference type="Gene3D" id="1.25.40.20">
    <property type="entry name" value="Ankyrin repeat-containing domain"/>
    <property type="match status" value="5"/>
</dbReference>
<evidence type="ECO:0000256" key="2">
    <source>
        <dbReference type="PROSITE-ProRule" id="PRU00023"/>
    </source>
</evidence>
<feature type="repeat" description="ANK" evidence="2">
    <location>
        <begin position="841"/>
        <end position="873"/>
    </location>
</feature>
<sequence>MSQNVGNILSHQVRDTIDRWLSYPKSSGDYNAAIRQRHEGTGGWFLKSDNFENWKTRRNSVLWLQGITGCGKTVLSSIIIENLKKDSACQLLYFYFKDTDVDESLRKMLCSLVSQLYCLSEEAANQLESLYSDCGNGKEQPTLKSLRNVFLSMTEKIGEAWLVLDALDESGRGSDSKERQELLLWIQNIATNSDRRNIHLLVTSRPEADIKSAIASLAAETDIIFLGNHLIGDDINKYIGSRVCARDPCFKKWKSRPEILKKIQTVVTEKANGMFRLAACQIDILQQCCDPPDLLNNLDKLPTTLEEIYSKMLNKIPSIYQHKAIRILQFLSYSSKPLRVNEVVDILAVDTDGQGYFNSKDRMPNPVDILCYCPGLVVIGSPRYRLYSRDDRDYDDQRLELAHLSVKEYVISGKLGTAGPMIAQGLQESHARASMAKVCYAYLLSVQLDHLTQRYEDVGDWVFQKNFPFTMFAIDYCTNLGFMAAAEDDTVWDYSRRFLDKFHQAASHGILYGSHTYYSALAYASRNGQKREVDYLLGHYANIDEKDLKRQCKEALESASKGGYYEIAELLLNNGTDFDWGDALIIASAGDHRDNDKGSLESKHILLGAIRNHYKFVRVLLEKRDSYHIEKKVWQVALERALNEGHDDIVELLLDNGTNFSASEDALYCVSQKRRYDVVQRLLHHGIDANGGKAAILIASSNGYYDIVELLLNNGADVNAGGGGALIEAVRYGHRDIVELLLNNGADVNASRGDALVEAVRKGHRDIVELLLNNGADVNASRGDALVEAVRKGHRDIVELFLNNGADVNAGEGGALVEAAKEGYYNIVELFLNNDADVNAGGGGALINAAKKGYYDIVELLLNNSADVNAGRSGALVEAAKGKRYNDMKQWPNIYNNVDPKVVGDGYRDIVELLLDHGADINACGGDALVEAAKIRHRDIVELFLKKGVDVTLGGERGCVVAAEEGYYEIVKLLLDYGVNIQVVGYASIFKATLHGHYDIVKLLLTRGANKHRDVSHLAELAIREFLLKRRGVHYDIATLLREFPYEPCDIPSCLVCE</sequence>
<evidence type="ECO:0000313" key="5">
    <source>
        <dbReference type="Proteomes" id="UP001373714"/>
    </source>
</evidence>
<gene>
    <name evidence="4" type="ORF">TWF730_008235</name>
</gene>
<dbReference type="InterPro" id="IPR036770">
    <property type="entry name" value="Ankyrin_rpt-contain_sf"/>
</dbReference>
<evidence type="ECO:0000256" key="1">
    <source>
        <dbReference type="ARBA" id="ARBA00022737"/>
    </source>
</evidence>
<dbReference type="PANTHER" id="PTHR46224:SF64">
    <property type="entry name" value="IQ MOTIF AND ANKYRIN REPEAT DOMAIN-CONTAINING PROTEIN 1"/>
    <property type="match status" value="1"/>
</dbReference>
<dbReference type="SUPFAM" id="SSF52540">
    <property type="entry name" value="P-loop containing nucleoside triphosphate hydrolases"/>
    <property type="match status" value="1"/>
</dbReference>
<feature type="domain" description="NACHT" evidence="3">
    <location>
        <begin position="60"/>
        <end position="208"/>
    </location>
</feature>
<dbReference type="PROSITE" id="PS50837">
    <property type="entry name" value="NACHT"/>
    <property type="match status" value="1"/>
</dbReference>
<dbReference type="InterPro" id="IPR007111">
    <property type="entry name" value="NACHT_NTPase"/>
</dbReference>
<dbReference type="PROSITE" id="PS50088">
    <property type="entry name" value="ANK_REPEAT"/>
    <property type="match status" value="6"/>
</dbReference>
<dbReference type="Gene3D" id="3.40.50.300">
    <property type="entry name" value="P-loop containing nucleotide triphosphate hydrolases"/>
    <property type="match status" value="1"/>
</dbReference>
<dbReference type="Pfam" id="PF00023">
    <property type="entry name" value="Ank"/>
    <property type="match status" value="1"/>
</dbReference>
<accession>A0AAV9V1W6</accession>
<dbReference type="InterPro" id="IPR027417">
    <property type="entry name" value="P-loop_NTPase"/>
</dbReference>